<keyword evidence="8" id="KW-1185">Reference proteome</keyword>
<gene>
    <name evidence="7" type="ORF">AMOR_26790</name>
</gene>
<dbReference type="Pfam" id="PF22740">
    <property type="entry name" value="PapZ_C"/>
    <property type="match status" value="1"/>
</dbReference>
<dbReference type="SUPFAM" id="SSF52540">
    <property type="entry name" value="P-loop containing nucleoside triphosphate hydrolases"/>
    <property type="match status" value="1"/>
</dbReference>
<dbReference type="PIRSF" id="PIRSF005052">
    <property type="entry name" value="P-loopkin"/>
    <property type="match status" value="1"/>
</dbReference>
<dbReference type="RefSeq" id="WP_248361896.1">
    <property type="nucleotide sequence ID" value="NZ_AP025591.1"/>
</dbReference>
<reference evidence="8" key="1">
    <citation type="journal article" date="2022" name="Int. J. Syst. Evol. Microbiol.">
        <title>Anaeromyxobacter oryzae sp. nov., Anaeromyxobacter diazotrophicus sp. nov. and Anaeromyxobacter paludicola sp. nov., isolated from paddy soils.</title>
        <authorList>
            <person name="Itoh H."/>
            <person name="Xu Z."/>
            <person name="Mise K."/>
            <person name="Masuda Y."/>
            <person name="Ushijima N."/>
            <person name="Hayakawa C."/>
            <person name="Shiratori Y."/>
            <person name="Senoo K."/>
        </authorList>
    </citation>
    <scope>NUCLEOTIDE SEQUENCE [LARGE SCALE GENOMIC DNA]</scope>
    <source>
        <strain evidence="8">Red232</strain>
    </source>
</reference>
<evidence type="ECO:0000256" key="4">
    <source>
        <dbReference type="HAMAP-Rule" id="MF_00636"/>
    </source>
</evidence>
<dbReference type="PANTHER" id="PTHR30448">
    <property type="entry name" value="RNASE ADAPTER PROTEIN RAPZ"/>
    <property type="match status" value="1"/>
</dbReference>
<evidence type="ECO:0000256" key="2">
    <source>
        <dbReference type="ARBA" id="ARBA00022840"/>
    </source>
</evidence>
<proteinExistence type="inferred from homology"/>
<keyword evidence="2 4" id="KW-0067">ATP-binding</keyword>
<keyword evidence="1 4" id="KW-0547">Nucleotide-binding</keyword>
<evidence type="ECO:0000259" key="6">
    <source>
        <dbReference type="Pfam" id="PF22740"/>
    </source>
</evidence>
<dbReference type="InterPro" id="IPR005337">
    <property type="entry name" value="RapZ-like"/>
</dbReference>
<dbReference type="Gene3D" id="3.40.50.300">
    <property type="entry name" value="P-loop containing nucleotide triphosphate hydrolases"/>
    <property type="match status" value="1"/>
</dbReference>
<dbReference type="InterPro" id="IPR027417">
    <property type="entry name" value="P-loop_NTPase"/>
</dbReference>
<evidence type="ECO:0000313" key="8">
    <source>
        <dbReference type="Proteomes" id="UP001162891"/>
    </source>
</evidence>
<dbReference type="NCBIfam" id="NF003828">
    <property type="entry name" value="PRK05416.1"/>
    <property type="match status" value="1"/>
</dbReference>
<accession>A0ABM7WW04</accession>
<keyword evidence="3 4" id="KW-0342">GTP-binding</keyword>
<sequence length="293" mass="31785">MTETARGGPQVVILTGVSGSGKSTALRALEDAGFYCVDNLPIVFLEKLLELSGHTAGEVSRIALVVDAREGRFLVEAPRVIQELRQQGADVEVIFLDASDESLVRRYSETRRRHPLAGEGGTVPDGIATERLALADLKAIADEVIDTTTLNVHELKRLVGRRFVAGEGAKLGVTVVSFGYRFGIPTHADLVLDVRFLPNPFFIPELKPFPGTDPRVASFVLGQADAKAFLDRVAELCGFLLPRYRTEGKSYLTIAIGCTGGKHRSVAIAGALSERLEAGGQPVRLWHRDVEKE</sequence>
<evidence type="ECO:0000256" key="3">
    <source>
        <dbReference type="ARBA" id="ARBA00023134"/>
    </source>
</evidence>
<feature type="binding site" evidence="4">
    <location>
        <begin position="67"/>
        <end position="70"/>
    </location>
    <ligand>
        <name>GTP</name>
        <dbReference type="ChEBI" id="CHEBI:37565"/>
    </ligand>
</feature>
<evidence type="ECO:0000259" key="5">
    <source>
        <dbReference type="Pfam" id="PF03668"/>
    </source>
</evidence>
<dbReference type="InterPro" id="IPR053930">
    <property type="entry name" value="RapZ-like_N"/>
</dbReference>
<dbReference type="PANTHER" id="PTHR30448:SF0">
    <property type="entry name" value="RNASE ADAPTER PROTEIN RAPZ"/>
    <property type="match status" value="1"/>
</dbReference>
<dbReference type="HAMAP" id="MF_00636">
    <property type="entry name" value="RapZ_like"/>
    <property type="match status" value="1"/>
</dbReference>
<protein>
    <submittedName>
        <fullName evidence="7">Nucleotide-binding protein</fullName>
    </submittedName>
</protein>
<evidence type="ECO:0000256" key="1">
    <source>
        <dbReference type="ARBA" id="ARBA00022741"/>
    </source>
</evidence>
<dbReference type="Proteomes" id="UP001162891">
    <property type="component" value="Chromosome"/>
</dbReference>
<dbReference type="EMBL" id="AP025591">
    <property type="protein sequence ID" value="BDG03683.1"/>
    <property type="molecule type" value="Genomic_DNA"/>
</dbReference>
<evidence type="ECO:0000313" key="7">
    <source>
        <dbReference type="EMBL" id="BDG03683.1"/>
    </source>
</evidence>
<feature type="domain" description="RapZ-like N-terminal" evidence="5">
    <location>
        <begin position="10"/>
        <end position="164"/>
    </location>
</feature>
<organism evidence="7 8">
    <name type="scientific">Anaeromyxobacter oryzae</name>
    <dbReference type="NCBI Taxonomy" id="2918170"/>
    <lineage>
        <taxon>Bacteria</taxon>
        <taxon>Pseudomonadati</taxon>
        <taxon>Myxococcota</taxon>
        <taxon>Myxococcia</taxon>
        <taxon>Myxococcales</taxon>
        <taxon>Cystobacterineae</taxon>
        <taxon>Anaeromyxobacteraceae</taxon>
        <taxon>Anaeromyxobacter</taxon>
    </lineage>
</organism>
<feature type="domain" description="RapZ C-terminal" evidence="6">
    <location>
        <begin position="173"/>
        <end position="291"/>
    </location>
</feature>
<dbReference type="Pfam" id="PF03668">
    <property type="entry name" value="RapZ-like_N"/>
    <property type="match status" value="1"/>
</dbReference>
<feature type="binding site" evidence="4">
    <location>
        <begin position="16"/>
        <end position="23"/>
    </location>
    <ligand>
        <name>ATP</name>
        <dbReference type="ChEBI" id="CHEBI:30616"/>
    </ligand>
</feature>
<dbReference type="InterPro" id="IPR053931">
    <property type="entry name" value="RapZ_C"/>
</dbReference>
<name>A0ABM7WW04_9BACT</name>